<dbReference type="Proteomes" id="UP001596289">
    <property type="component" value="Unassembled WGS sequence"/>
</dbReference>
<evidence type="ECO:0000256" key="3">
    <source>
        <dbReference type="ARBA" id="ARBA00023163"/>
    </source>
</evidence>
<feature type="domain" description="HTH rpiR-type" evidence="4">
    <location>
        <begin position="2"/>
        <end position="78"/>
    </location>
</feature>
<comment type="caution">
    <text evidence="6">The sequence shown here is derived from an EMBL/GenBank/DDBJ whole genome shotgun (WGS) entry which is preliminary data.</text>
</comment>
<name>A0ABW1RDL6_9LACO</name>
<dbReference type="Pfam" id="PF01380">
    <property type="entry name" value="SIS"/>
    <property type="match status" value="1"/>
</dbReference>
<dbReference type="SUPFAM" id="SSF53697">
    <property type="entry name" value="SIS domain"/>
    <property type="match status" value="1"/>
</dbReference>
<dbReference type="InterPro" id="IPR047640">
    <property type="entry name" value="RpiR-like"/>
</dbReference>
<keyword evidence="2" id="KW-0238">DNA-binding</keyword>
<dbReference type="PROSITE" id="PS51071">
    <property type="entry name" value="HTH_RPIR"/>
    <property type="match status" value="1"/>
</dbReference>
<evidence type="ECO:0000256" key="1">
    <source>
        <dbReference type="ARBA" id="ARBA00023015"/>
    </source>
</evidence>
<dbReference type="InterPro" id="IPR001347">
    <property type="entry name" value="SIS_dom"/>
</dbReference>
<dbReference type="CDD" id="cd05013">
    <property type="entry name" value="SIS_RpiR"/>
    <property type="match status" value="1"/>
</dbReference>
<evidence type="ECO:0000313" key="7">
    <source>
        <dbReference type="Proteomes" id="UP001596289"/>
    </source>
</evidence>
<keyword evidence="1" id="KW-0805">Transcription regulation</keyword>
<reference evidence="7" key="1">
    <citation type="journal article" date="2019" name="Int. J. Syst. Evol. Microbiol.">
        <title>The Global Catalogue of Microorganisms (GCM) 10K type strain sequencing project: providing services to taxonomists for standard genome sequencing and annotation.</title>
        <authorList>
            <consortium name="The Broad Institute Genomics Platform"/>
            <consortium name="The Broad Institute Genome Sequencing Center for Infectious Disease"/>
            <person name="Wu L."/>
            <person name="Ma J."/>
        </authorList>
    </citation>
    <scope>NUCLEOTIDE SEQUENCE [LARGE SCALE GENOMIC DNA]</scope>
    <source>
        <strain evidence="7">CCM 8904</strain>
    </source>
</reference>
<dbReference type="Pfam" id="PF01418">
    <property type="entry name" value="HTH_6"/>
    <property type="match status" value="1"/>
</dbReference>
<keyword evidence="7" id="KW-1185">Reference proteome</keyword>
<dbReference type="PROSITE" id="PS51464">
    <property type="entry name" value="SIS"/>
    <property type="match status" value="1"/>
</dbReference>
<dbReference type="InterPro" id="IPR009057">
    <property type="entry name" value="Homeodomain-like_sf"/>
</dbReference>
<dbReference type="PANTHER" id="PTHR30514">
    <property type="entry name" value="GLUCOKINASE"/>
    <property type="match status" value="1"/>
</dbReference>
<evidence type="ECO:0000259" key="5">
    <source>
        <dbReference type="PROSITE" id="PS51464"/>
    </source>
</evidence>
<dbReference type="EMBL" id="JBHSSL010000050">
    <property type="protein sequence ID" value="MFC6170641.1"/>
    <property type="molecule type" value="Genomic_DNA"/>
</dbReference>
<protein>
    <submittedName>
        <fullName evidence="6">MurR/RpiR family transcriptional regulator</fullName>
    </submittedName>
</protein>
<dbReference type="InterPro" id="IPR036388">
    <property type="entry name" value="WH-like_DNA-bd_sf"/>
</dbReference>
<evidence type="ECO:0000259" key="4">
    <source>
        <dbReference type="PROSITE" id="PS51071"/>
    </source>
</evidence>
<dbReference type="InterPro" id="IPR046348">
    <property type="entry name" value="SIS_dom_sf"/>
</dbReference>
<proteinExistence type="predicted"/>
<dbReference type="InterPro" id="IPR035472">
    <property type="entry name" value="RpiR-like_SIS"/>
</dbReference>
<dbReference type="InterPro" id="IPR000281">
    <property type="entry name" value="HTH_RpiR"/>
</dbReference>
<accession>A0ABW1RDL6</accession>
<dbReference type="RefSeq" id="WP_125551486.1">
    <property type="nucleotide sequence ID" value="NZ_JBHSSL010000050.1"/>
</dbReference>
<organism evidence="6 7">
    <name type="scientific">Loigolactobacillus jiayinensis</name>
    <dbReference type="NCBI Taxonomy" id="2486016"/>
    <lineage>
        <taxon>Bacteria</taxon>
        <taxon>Bacillati</taxon>
        <taxon>Bacillota</taxon>
        <taxon>Bacilli</taxon>
        <taxon>Lactobacillales</taxon>
        <taxon>Lactobacillaceae</taxon>
        <taxon>Loigolactobacillus</taxon>
    </lineage>
</organism>
<evidence type="ECO:0000313" key="6">
    <source>
        <dbReference type="EMBL" id="MFC6170641.1"/>
    </source>
</evidence>
<feature type="domain" description="SIS" evidence="5">
    <location>
        <begin position="122"/>
        <end position="262"/>
    </location>
</feature>
<evidence type="ECO:0000256" key="2">
    <source>
        <dbReference type="ARBA" id="ARBA00023125"/>
    </source>
</evidence>
<gene>
    <name evidence="6" type="ORF">ACFQGP_08645</name>
</gene>
<dbReference type="SUPFAM" id="SSF46689">
    <property type="entry name" value="Homeodomain-like"/>
    <property type="match status" value="1"/>
</dbReference>
<dbReference type="Gene3D" id="3.40.50.10490">
    <property type="entry name" value="Glucose-6-phosphate isomerase like protein, domain 1"/>
    <property type="match status" value="1"/>
</dbReference>
<keyword evidence="3" id="KW-0804">Transcription</keyword>
<dbReference type="Gene3D" id="1.10.10.10">
    <property type="entry name" value="Winged helix-like DNA-binding domain superfamily/Winged helix DNA-binding domain"/>
    <property type="match status" value="1"/>
</dbReference>
<sequence>MTILFDRIEQQYSTMSKSQQHIANYLRQHPQQFVDSSTHELEQHVGVSASTIVRFVQSLGYAGMDEMRVYLVQQIQHNEQSIDLVIKPEDDAQTLTMKMQQLYRDAAETLHETLDNGELTKAISTLRQAKRIYLFGVGTSGLVAYDLYHRLNRYGKTSFYDTDAHMNLEFSTQSTADDVILAISYSGITKEVVVGAQAAQKRNTPVISIVSNLDSPLTKQTDITLQIPQTEHLVRLASISSRIHSMIVTDILFSGIIQKQLPEM</sequence>
<dbReference type="PANTHER" id="PTHR30514:SF1">
    <property type="entry name" value="HTH-TYPE TRANSCRIPTIONAL REGULATOR HEXR-RELATED"/>
    <property type="match status" value="1"/>
</dbReference>